<gene>
    <name evidence="1" type="ORF">SAMN05421828_13612</name>
</gene>
<dbReference type="RefSeq" id="WP_139334179.1">
    <property type="nucleotide sequence ID" value="NZ_FTNE01000036.1"/>
</dbReference>
<organism evidence="1 2">
    <name type="scientific">Acidiphilium rubrum</name>
    <dbReference type="NCBI Taxonomy" id="526"/>
    <lineage>
        <taxon>Bacteria</taxon>
        <taxon>Pseudomonadati</taxon>
        <taxon>Pseudomonadota</taxon>
        <taxon>Alphaproteobacteria</taxon>
        <taxon>Acetobacterales</taxon>
        <taxon>Acidocellaceae</taxon>
        <taxon>Acidiphilium</taxon>
    </lineage>
</organism>
<evidence type="ECO:0000313" key="2">
    <source>
        <dbReference type="Proteomes" id="UP000186308"/>
    </source>
</evidence>
<dbReference type="AlphaFoldDB" id="A0A8G2CNN1"/>
<comment type="caution">
    <text evidence="1">The sequence shown here is derived from an EMBL/GenBank/DDBJ whole genome shotgun (WGS) entry which is preliminary data.</text>
</comment>
<dbReference type="Proteomes" id="UP000186308">
    <property type="component" value="Unassembled WGS sequence"/>
</dbReference>
<protein>
    <submittedName>
        <fullName evidence="1">Uncharacterized protein</fullName>
    </submittedName>
</protein>
<proteinExistence type="predicted"/>
<sequence>MSSTYNVVALHPTPTALLASHVARNNKAPIVRTTEAFRAMLDAPESSAELALLRLIRADVSNGALAGYITWSLDAVCNTIVIRQWPSCRVLDLVPFPIDKLDQLGRTLRFAARITAETATLGIADDPDPALKDETGRRIGSRVGVFP</sequence>
<keyword evidence="2" id="KW-1185">Reference proteome</keyword>
<accession>A0A8G2CNN1</accession>
<name>A0A8G2CNN1_ACIRU</name>
<evidence type="ECO:0000313" key="1">
    <source>
        <dbReference type="EMBL" id="SIR47096.1"/>
    </source>
</evidence>
<reference evidence="1 2" key="1">
    <citation type="submission" date="2017-01" db="EMBL/GenBank/DDBJ databases">
        <authorList>
            <person name="Varghese N."/>
            <person name="Submissions S."/>
        </authorList>
    </citation>
    <scope>NUCLEOTIDE SEQUENCE [LARGE SCALE GENOMIC DNA]</scope>
    <source>
        <strain evidence="1 2">ATCC 35905</strain>
    </source>
</reference>
<dbReference type="EMBL" id="FTNE01000036">
    <property type="protein sequence ID" value="SIR47096.1"/>
    <property type="molecule type" value="Genomic_DNA"/>
</dbReference>